<sequence>MGVLLTVLTVAVLQLGLAVYVRNVVHDAAVEGAYRAALADTTLQDGVSRTNDLIARTVGTGFAGTVTARETERLGHAAVEVTVVATLPLLGLLGPAQGLEVTAHAPVETLG</sequence>
<organism evidence="1 2">
    <name type="scientific">Microbacterium invictum</name>
    <dbReference type="NCBI Taxonomy" id="515415"/>
    <lineage>
        <taxon>Bacteria</taxon>
        <taxon>Bacillati</taxon>
        <taxon>Actinomycetota</taxon>
        <taxon>Actinomycetes</taxon>
        <taxon>Micrococcales</taxon>
        <taxon>Microbacteriaceae</taxon>
        <taxon>Microbacterium</taxon>
    </lineage>
</organism>
<proteinExistence type="predicted"/>
<dbReference type="EMBL" id="JACIFH010000001">
    <property type="protein sequence ID" value="MBB4138825.1"/>
    <property type="molecule type" value="Genomic_DNA"/>
</dbReference>
<protein>
    <recommendedName>
        <fullName evidence="3">TadE family protein</fullName>
    </recommendedName>
</protein>
<name>A0AA40SMH6_9MICO</name>
<keyword evidence="2" id="KW-1185">Reference proteome</keyword>
<reference evidence="1 2" key="1">
    <citation type="submission" date="2020-08" db="EMBL/GenBank/DDBJ databases">
        <title>Sequencing the genomes of 1000 actinobacteria strains.</title>
        <authorList>
            <person name="Klenk H.-P."/>
        </authorList>
    </citation>
    <scope>NUCLEOTIDE SEQUENCE [LARGE SCALE GENOMIC DNA]</scope>
    <source>
        <strain evidence="1 2">DSM 19600</strain>
    </source>
</reference>
<gene>
    <name evidence="1" type="ORF">BKA10_000619</name>
</gene>
<evidence type="ECO:0000313" key="1">
    <source>
        <dbReference type="EMBL" id="MBB4138825.1"/>
    </source>
</evidence>
<comment type="caution">
    <text evidence="1">The sequence shown here is derived from an EMBL/GenBank/DDBJ whole genome shotgun (WGS) entry which is preliminary data.</text>
</comment>
<accession>A0AA40SMH6</accession>
<dbReference type="AlphaFoldDB" id="A0AA40SMH6"/>
<evidence type="ECO:0008006" key="3">
    <source>
        <dbReference type="Google" id="ProtNLM"/>
    </source>
</evidence>
<evidence type="ECO:0000313" key="2">
    <source>
        <dbReference type="Proteomes" id="UP000549113"/>
    </source>
</evidence>
<dbReference type="Proteomes" id="UP000549113">
    <property type="component" value="Unassembled WGS sequence"/>
</dbReference>